<gene>
    <name evidence="1" type="ORF">F5144DRAFT_587461</name>
</gene>
<accession>A0ACB7NVM5</accession>
<keyword evidence="2" id="KW-1185">Reference proteome</keyword>
<sequence length="112" mass="12497">MFTPCFSSWKLTLTRNILILSLPQGPLGCSSCMHQGLRRKGDFFKSSLRAKLINSIRACGRRYWCASQNKGKSIRLGPHRGLKVGTDVRGPLASETGISIVVPLVWEVLLRR</sequence>
<evidence type="ECO:0000313" key="2">
    <source>
        <dbReference type="Proteomes" id="UP000724584"/>
    </source>
</evidence>
<evidence type="ECO:0000313" key="1">
    <source>
        <dbReference type="EMBL" id="KAH6613367.1"/>
    </source>
</evidence>
<comment type="caution">
    <text evidence="1">The sequence shown here is derived from an EMBL/GenBank/DDBJ whole genome shotgun (WGS) entry which is preliminary data.</text>
</comment>
<dbReference type="EMBL" id="JAGIZQ010000008">
    <property type="protein sequence ID" value="KAH6613367.1"/>
    <property type="molecule type" value="Genomic_DNA"/>
</dbReference>
<reference evidence="1 2" key="1">
    <citation type="journal article" date="2021" name="Nat. Commun.">
        <title>Genetic determinants of endophytism in the Arabidopsis root mycobiome.</title>
        <authorList>
            <person name="Mesny F."/>
            <person name="Miyauchi S."/>
            <person name="Thiergart T."/>
            <person name="Pickel B."/>
            <person name="Atanasova L."/>
            <person name="Karlsson M."/>
            <person name="Huettel B."/>
            <person name="Barry K.W."/>
            <person name="Haridas S."/>
            <person name="Chen C."/>
            <person name="Bauer D."/>
            <person name="Andreopoulos W."/>
            <person name="Pangilinan J."/>
            <person name="LaButti K."/>
            <person name="Riley R."/>
            <person name="Lipzen A."/>
            <person name="Clum A."/>
            <person name="Drula E."/>
            <person name="Henrissat B."/>
            <person name="Kohler A."/>
            <person name="Grigoriev I.V."/>
            <person name="Martin F.M."/>
            <person name="Hacquard S."/>
        </authorList>
    </citation>
    <scope>NUCLEOTIDE SEQUENCE [LARGE SCALE GENOMIC DNA]</scope>
    <source>
        <strain evidence="1 2">MPI-SDFR-AT-0079</strain>
    </source>
</reference>
<protein>
    <submittedName>
        <fullName evidence="1">Uncharacterized protein</fullName>
    </submittedName>
</protein>
<proteinExistence type="predicted"/>
<dbReference type="Proteomes" id="UP000724584">
    <property type="component" value="Unassembled WGS sequence"/>
</dbReference>
<organism evidence="1 2">
    <name type="scientific">Chaetomium tenue</name>
    <dbReference type="NCBI Taxonomy" id="1854479"/>
    <lineage>
        <taxon>Eukaryota</taxon>
        <taxon>Fungi</taxon>
        <taxon>Dikarya</taxon>
        <taxon>Ascomycota</taxon>
        <taxon>Pezizomycotina</taxon>
        <taxon>Sordariomycetes</taxon>
        <taxon>Sordariomycetidae</taxon>
        <taxon>Sordariales</taxon>
        <taxon>Chaetomiaceae</taxon>
        <taxon>Chaetomium</taxon>
    </lineage>
</organism>
<name>A0ACB7NVM5_9PEZI</name>